<name>A0ABQ9U3H7_SAGOE</name>
<organism evidence="1 2">
    <name type="scientific">Saguinus oedipus</name>
    <name type="common">Cotton-top tamarin</name>
    <name type="synonym">Oedipomidas oedipus</name>
    <dbReference type="NCBI Taxonomy" id="9490"/>
    <lineage>
        <taxon>Eukaryota</taxon>
        <taxon>Metazoa</taxon>
        <taxon>Chordata</taxon>
        <taxon>Craniata</taxon>
        <taxon>Vertebrata</taxon>
        <taxon>Euteleostomi</taxon>
        <taxon>Mammalia</taxon>
        <taxon>Eutheria</taxon>
        <taxon>Euarchontoglires</taxon>
        <taxon>Primates</taxon>
        <taxon>Haplorrhini</taxon>
        <taxon>Platyrrhini</taxon>
        <taxon>Cebidae</taxon>
        <taxon>Callitrichinae</taxon>
        <taxon>Saguinus</taxon>
    </lineage>
</organism>
<accession>A0ABQ9U3H7</accession>
<feature type="non-terminal residue" evidence="1">
    <location>
        <position position="79"/>
    </location>
</feature>
<dbReference type="Proteomes" id="UP001266305">
    <property type="component" value="Unassembled WGS sequence"/>
</dbReference>
<keyword evidence="2" id="KW-1185">Reference proteome</keyword>
<comment type="caution">
    <text evidence="1">The sequence shown here is derived from an EMBL/GenBank/DDBJ whole genome shotgun (WGS) entry which is preliminary data.</text>
</comment>
<proteinExistence type="predicted"/>
<evidence type="ECO:0000313" key="1">
    <source>
        <dbReference type="EMBL" id="KAK2091625.1"/>
    </source>
</evidence>
<sequence>MPLTRTLRLPQQDQLENQISGPSKCTSMLTLSYATVNEFLHLEYWQCSCGWYAFQETEETQCFPRVQSVPIKLGNFKEK</sequence>
<reference evidence="1 2" key="1">
    <citation type="submission" date="2023-05" db="EMBL/GenBank/DDBJ databases">
        <title>B98-5 Cell Line De Novo Hybrid Assembly: An Optical Mapping Approach.</title>
        <authorList>
            <person name="Kananen K."/>
            <person name="Auerbach J.A."/>
            <person name="Kautto E."/>
            <person name="Blachly J.S."/>
        </authorList>
    </citation>
    <scope>NUCLEOTIDE SEQUENCE [LARGE SCALE GENOMIC DNA]</scope>
    <source>
        <strain evidence="1">B95-8</strain>
        <tissue evidence="1">Cell line</tissue>
    </source>
</reference>
<dbReference type="EMBL" id="JASSZA010000016">
    <property type="protein sequence ID" value="KAK2091625.1"/>
    <property type="molecule type" value="Genomic_DNA"/>
</dbReference>
<evidence type="ECO:0000313" key="2">
    <source>
        <dbReference type="Proteomes" id="UP001266305"/>
    </source>
</evidence>
<gene>
    <name evidence="1" type="ORF">P7K49_030909</name>
</gene>
<protein>
    <submittedName>
        <fullName evidence="1">Uncharacterized protein</fullName>
    </submittedName>
</protein>